<dbReference type="Pfam" id="PF12774">
    <property type="entry name" value="AAA_6"/>
    <property type="match status" value="1"/>
</dbReference>
<feature type="non-terminal residue" evidence="2">
    <location>
        <position position="1"/>
    </location>
</feature>
<dbReference type="InterPro" id="IPR027417">
    <property type="entry name" value="P-loop_NTPase"/>
</dbReference>
<evidence type="ECO:0000313" key="3">
    <source>
        <dbReference type="Proteomes" id="UP000054324"/>
    </source>
</evidence>
<dbReference type="RefSeq" id="XP_009178006.1">
    <property type="nucleotide sequence ID" value="XM_009179742.1"/>
</dbReference>
<dbReference type="KEGG" id="ovi:T265_16191"/>
<name>A0A074YYI1_OPIVI</name>
<dbReference type="EMBL" id="KL605257">
    <property type="protein sequence ID" value="KER18247.1"/>
    <property type="molecule type" value="Genomic_DNA"/>
</dbReference>
<dbReference type="CTD" id="20330356"/>
<organism evidence="2 3">
    <name type="scientific">Opisthorchis viverrini</name>
    <name type="common">Southeast Asian liver fluke</name>
    <dbReference type="NCBI Taxonomy" id="6198"/>
    <lineage>
        <taxon>Eukaryota</taxon>
        <taxon>Metazoa</taxon>
        <taxon>Spiralia</taxon>
        <taxon>Lophotrochozoa</taxon>
        <taxon>Platyhelminthes</taxon>
        <taxon>Trematoda</taxon>
        <taxon>Digenea</taxon>
        <taxon>Opisthorchiida</taxon>
        <taxon>Opisthorchiata</taxon>
        <taxon>Opisthorchiidae</taxon>
        <taxon>Opisthorchis</taxon>
    </lineage>
</organism>
<sequence>VTLDKGGYPELEAAIRRHLEETSLISHPPWLLKVVQLYETQRVRHGMMVLGPSGTGKTCCIHALM</sequence>
<dbReference type="Proteomes" id="UP000054324">
    <property type="component" value="Unassembled WGS sequence"/>
</dbReference>
<dbReference type="InterPro" id="IPR026983">
    <property type="entry name" value="DHC"/>
</dbReference>
<accession>A0A074YYI1</accession>
<dbReference type="SUPFAM" id="SSF52540">
    <property type="entry name" value="P-loop containing nucleoside triphosphate hydrolases"/>
    <property type="match status" value="1"/>
</dbReference>
<proteinExistence type="predicted"/>
<reference evidence="2 3" key="1">
    <citation type="submission" date="2013-11" db="EMBL/GenBank/DDBJ databases">
        <title>Opisthorchis viverrini - life in the bile duct.</title>
        <authorList>
            <person name="Young N.D."/>
            <person name="Nagarajan N."/>
            <person name="Lin S.J."/>
            <person name="Korhonen P.K."/>
            <person name="Jex A.R."/>
            <person name="Hall R.S."/>
            <person name="Safavi-Hemami H."/>
            <person name="Kaewkong W."/>
            <person name="Bertrand D."/>
            <person name="Gao S."/>
            <person name="Seet Q."/>
            <person name="Wongkham S."/>
            <person name="Teh B.T."/>
            <person name="Wongkham C."/>
            <person name="Intapan P.M."/>
            <person name="Maleewong W."/>
            <person name="Yang X."/>
            <person name="Hu M."/>
            <person name="Wang Z."/>
            <person name="Hofmann A."/>
            <person name="Sternberg P.W."/>
            <person name="Tan P."/>
            <person name="Wang J."/>
            <person name="Gasser R.B."/>
        </authorList>
    </citation>
    <scope>NUCLEOTIDE SEQUENCE [LARGE SCALE GENOMIC DNA]</scope>
</reference>
<dbReference type="PANTHER" id="PTHR46961">
    <property type="entry name" value="DYNEIN HEAVY CHAIN 1, AXONEMAL-LIKE PROTEIN"/>
    <property type="match status" value="1"/>
</dbReference>
<dbReference type="GeneID" id="20330356"/>
<dbReference type="OrthoDB" id="286107at2759"/>
<dbReference type="GO" id="GO:0030286">
    <property type="term" value="C:dynein complex"/>
    <property type="evidence" value="ECO:0007669"/>
    <property type="project" value="InterPro"/>
</dbReference>
<dbReference type="Gene3D" id="3.40.50.300">
    <property type="entry name" value="P-loop containing nucleotide triphosphate hydrolases"/>
    <property type="match status" value="1"/>
</dbReference>
<evidence type="ECO:0000259" key="1">
    <source>
        <dbReference type="Pfam" id="PF12774"/>
    </source>
</evidence>
<protein>
    <recommendedName>
        <fullName evidence="1">Dynein heavy chain hydrolytic ATP-binding dynein motor region domain-containing protein</fullName>
    </recommendedName>
</protein>
<dbReference type="PANTHER" id="PTHR46961:SF19">
    <property type="entry name" value="DYNEIN HEAVY CHAIN 5, AXONEMAL"/>
    <property type="match status" value="1"/>
</dbReference>
<dbReference type="GO" id="GO:0005524">
    <property type="term" value="F:ATP binding"/>
    <property type="evidence" value="ECO:0007669"/>
    <property type="project" value="InterPro"/>
</dbReference>
<dbReference type="GO" id="GO:0045505">
    <property type="term" value="F:dynein intermediate chain binding"/>
    <property type="evidence" value="ECO:0007669"/>
    <property type="project" value="InterPro"/>
</dbReference>
<gene>
    <name evidence="2" type="ORF">T265_16191</name>
</gene>
<dbReference type="GO" id="GO:0007018">
    <property type="term" value="P:microtubule-based movement"/>
    <property type="evidence" value="ECO:0007669"/>
    <property type="project" value="InterPro"/>
</dbReference>
<feature type="domain" description="Dynein heavy chain hydrolytic ATP-binding dynein motor region" evidence="1">
    <location>
        <begin position="4"/>
        <end position="58"/>
    </location>
</feature>
<dbReference type="STRING" id="6198.A0A074YYI1"/>
<evidence type="ECO:0000313" key="2">
    <source>
        <dbReference type="EMBL" id="KER18247.1"/>
    </source>
</evidence>
<dbReference type="AlphaFoldDB" id="A0A074YYI1"/>
<feature type="non-terminal residue" evidence="2">
    <location>
        <position position="65"/>
    </location>
</feature>
<keyword evidence="3" id="KW-1185">Reference proteome</keyword>
<dbReference type="GO" id="GO:0051959">
    <property type="term" value="F:dynein light intermediate chain binding"/>
    <property type="evidence" value="ECO:0007669"/>
    <property type="project" value="InterPro"/>
</dbReference>
<dbReference type="InterPro" id="IPR035699">
    <property type="entry name" value="AAA_6"/>
</dbReference>